<keyword evidence="2" id="KW-1185">Reference proteome</keyword>
<dbReference type="RefSeq" id="WP_012293431.1">
    <property type="nucleotide sequence ID" value="NZ_JANTOO010000020.1"/>
</dbReference>
<accession>A0ABT2DT91</accession>
<gene>
    <name evidence="1" type="ORF">NXZ79_19125</name>
</gene>
<dbReference type="Proteomes" id="UP001525021">
    <property type="component" value="Unassembled WGS sequence"/>
</dbReference>
<comment type="caution">
    <text evidence="1">The sequence shown here is derived from an EMBL/GenBank/DDBJ whole genome shotgun (WGS) entry which is preliminary data.</text>
</comment>
<evidence type="ECO:0000313" key="1">
    <source>
        <dbReference type="EMBL" id="MCS1398123.1"/>
    </source>
</evidence>
<proteinExistence type="predicted"/>
<organism evidence="1 2">
    <name type="scientific">Lysinibacillus pinottii</name>
    <dbReference type="NCBI Taxonomy" id="2973932"/>
    <lineage>
        <taxon>Bacteria</taxon>
        <taxon>Bacillati</taxon>
        <taxon>Bacillota</taxon>
        <taxon>Bacilli</taxon>
        <taxon>Bacillales</taxon>
        <taxon>Bacillaceae</taxon>
        <taxon>Lysinibacillus</taxon>
    </lineage>
</organism>
<name>A0ABT2DT91_9BACI</name>
<dbReference type="EMBL" id="JANTOO010000020">
    <property type="protein sequence ID" value="MCS1398123.1"/>
    <property type="molecule type" value="Genomic_DNA"/>
</dbReference>
<reference evidence="1 2" key="1">
    <citation type="submission" date="2022-08" db="EMBL/GenBank/DDBJ databases">
        <title>Lysinibacillus sequencing.</title>
        <authorList>
            <person name="Dunlap C."/>
        </authorList>
    </citation>
    <scope>NUCLEOTIDE SEQUENCE [LARGE SCALE GENOMIC DNA]</scope>
    <source>
        <strain evidence="1 2">PB211</strain>
    </source>
</reference>
<protein>
    <submittedName>
        <fullName evidence="1">Uncharacterized protein</fullName>
    </submittedName>
</protein>
<sequence length="56" mass="6821">MEEESKKEWFFDALLEKYGNPEWIFEKEGYPIMPKIELFKVQIEKLTGKINHGMYH</sequence>
<evidence type="ECO:0000313" key="2">
    <source>
        <dbReference type="Proteomes" id="UP001525021"/>
    </source>
</evidence>